<dbReference type="InterPro" id="IPR001220">
    <property type="entry name" value="Legume_lectin_dom"/>
</dbReference>
<evidence type="ECO:0000256" key="5">
    <source>
        <dbReference type="SAM" id="SignalP"/>
    </source>
</evidence>
<dbReference type="SMART" id="SM00557">
    <property type="entry name" value="IG_FLMN"/>
    <property type="match status" value="2"/>
</dbReference>
<dbReference type="SUPFAM" id="SSF81296">
    <property type="entry name" value="E set domains"/>
    <property type="match status" value="1"/>
</dbReference>
<dbReference type="Proteomes" id="UP000241769">
    <property type="component" value="Unassembled WGS sequence"/>
</dbReference>
<evidence type="ECO:0000256" key="1">
    <source>
        <dbReference type="ARBA" id="ARBA00007606"/>
    </source>
</evidence>
<dbReference type="Gene3D" id="2.60.40.10">
    <property type="entry name" value="Immunoglobulins"/>
    <property type="match status" value="4"/>
</dbReference>
<dbReference type="InterPro" id="IPR013783">
    <property type="entry name" value="Ig-like_fold"/>
</dbReference>
<protein>
    <submittedName>
        <fullName evidence="7">Ig domain-containing protein</fullName>
    </submittedName>
</protein>
<dbReference type="GO" id="GO:0030246">
    <property type="term" value="F:carbohydrate binding"/>
    <property type="evidence" value="ECO:0007669"/>
    <property type="project" value="UniProtKB-KW"/>
</dbReference>
<dbReference type="Gene3D" id="2.60.120.200">
    <property type="match status" value="1"/>
</dbReference>
<dbReference type="PANTHER" id="PTHR32401:SF49">
    <property type="entry name" value="OS10G0129200 PROTEIN"/>
    <property type="match status" value="1"/>
</dbReference>
<evidence type="ECO:0000313" key="7">
    <source>
        <dbReference type="EMBL" id="PRP87018.1"/>
    </source>
</evidence>
<name>A0A2P6NT18_9EUKA</name>
<evidence type="ECO:0000313" key="8">
    <source>
        <dbReference type="Proteomes" id="UP000241769"/>
    </source>
</evidence>
<feature type="signal peptide" evidence="5">
    <location>
        <begin position="1"/>
        <end position="21"/>
    </location>
</feature>
<reference evidence="7 8" key="1">
    <citation type="journal article" date="2018" name="Genome Biol. Evol.">
        <title>Multiple Roots of Fruiting Body Formation in Amoebozoa.</title>
        <authorList>
            <person name="Hillmann F."/>
            <person name="Forbes G."/>
            <person name="Novohradska S."/>
            <person name="Ferling I."/>
            <person name="Riege K."/>
            <person name="Groth M."/>
            <person name="Westermann M."/>
            <person name="Marz M."/>
            <person name="Spaller T."/>
            <person name="Winckler T."/>
            <person name="Schaap P."/>
            <person name="Glockner G."/>
        </authorList>
    </citation>
    <scope>NUCLEOTIDE SEQUENCE [LARGE SCALE GENOMIC DNA]</scope>
    <source>
        <strain evidence="7 8">Jena</strain>
    </source>
</reference>
<dbReference type="SUPFAM" id="SSF49373">
    <property type="entry name" value="Invasin/intimin cell-adhesion fragments"/>
    <property type="match status" value="1"/>
</dbReference>
<dbReference type="CDD" id="cd12087">
    <property type="entry name" value="TM_EGFR-like"/>
    <property type="match status" value="1"/>
</dbReference>
<comment type="caution">
    <text evidence="7">The sequence shown here is derived from an EMBL/GenBank/DDBJ whole genome shotgun (WGS) entry which is preliminary data.</text>
</comment>
<dbReference type="OrthoDB" id="264520at2759"/>
<dbReference type="Pfam" id="PF00139">
    <property type="entry name" value="Lectin_legB"/>
    <property type="match status" value="1"/>
</dbReference>
<keyword evidence="4" id="KW-0812">Transmembrane</keyword>
<accession>A0A2P6NT18</accession>
<dbReference type="EMBL" id="MDYQ01000024">
    <property type="protein sequence ID" value="PRP87018.1"/>
    <property type="molecule type" value="Genomic_DNA"/>
</dbReference>
<dbReference type="InterPro" id="IPR008964">
    <property type="entry name" value="Invasin/intimin_cell_adhesion"/>
</dbReference>
<feature type="domain" description="Legume lectin" evidence="6">
    <location>
        <begin position="28"/>
        <end position="274"/>
    </location>
</feature>
<feature type="repeat" description="Filamin" evidence="3">
    <location>
        <begin position="697"/>
        <end position="794"/>
    </location>
</feature>
<dbReference type="SUPFAM" id="SSF49899">
    <property type="entry name" value="Concanavalin A-like lectins/glucanases"/>
    <property type="match status" value="1"/>
</dbReference>
<dbReference type="InterPro" id="IPR001298">
    <property type="entry name" value="Filamin/ABP280_rpt"/>
</dbReference>
<keyword evidence="4" id="KW-0472">Membrane</keyword>
<evidence type="ECO:0000256" key="3">
    <source>
        <dbReference type="PROSITE-ProRule" id="PRU00087"/>
    </source>
</evidence>
<dbReference type="InterPro" id="IPR017868">
    <property type="entry name" value="Filamin/ABP280_repeat-like"/>
</dbReference>
<dbReference type="PROSITE" id="PS50194">
    <property type="entry name" value="FILAMIN_REPEAT"/>
    <property type="match status" value="1"/>
</dbReference>
<keyword evidence="4" id="KW-1133">Transmembrane helix</keyword>
<dbReference type="InterPro" id="IPR050258">
    <property type="entry name" value="Leguminous_Lectin"/>
</dbReference>
<keyword evidence="5" id="KW-0732">Signal</keyword>
<dbReference type="AlphaFoldDB" id="A0A2P6NT18"/>
<proteinExistence type="inferred from homology"/>
<dbReference type="PANTHER" id="PTHR32401">
    <property type="entry name" value="CONCANAVALIN A-LIKE LECTIN FAMILY PROTEIN"/>
    <property type="match status" value="1"/>
</dbReference>
<keyword evidence="8" id="KW-1185">Reference proteome</keyword>
<keyword evidence="2" id="KW-0430">Lectin</keyword>
<evidence type="ECO:0000256" key="4">
    <source>
        <dbReference type="SAM" id="Phobius"/>
    </source>
</evidence>
<dbReference type="InterPro" id="IPR014756">
    <property type="entry name" value="Ig_E-set"/>
</dbReference>
<gene>
    <name evidence="7" type="ORF">PROFUN_05000</name>
</gene>
<feature type="transmembrane region" description="Helical" evidence="4">
    <location>
        <begin position="804"/>
        <end position="833"/>
    </location>
</feature>
<evidence type="ECO:0000256" key="2">
    <source>
        <dbReference type="ARBA" id="ARBA00022734"/>
    </source>
</evidence>
<evidence type="ECO:0000259" key="6">
    <source>
        <dbReference type="Pfam" id="PF00139"/>
    </source>
</evidence>
<sequence>MRMRGTPLFLVLSLGVLFVGAQLPASYGFNYPQFRSDQQDSFYGGGCYTYSTNEIDVCRQSAPDSTGYVFWKKDMFARGFVTNFTLLFGAASGQTDSEGIAFVVSGINPQSSDFTAAQSPNGMGYGSAASSDGMKQSFAFEFDIKQNPGIDDNYPVPHVSIHASGSTSNDANENTDKRVTTQSLQFQIGNTGRGYLVQIQYEPLNLDTKEPEYVSVLIDGGTIIAKYDLNQASHMEDKRMAFDKPSSWIGFTSGNARGNNAQIQRITSWGFEFLGRLSTKQSTSTASVQQIIAGEEATLTIQDKDQYGNPLPWGRTSWIPQLEDEKTVVFHPSSNNGNDNTGVYTWTFTPRLAHQNARVTAQTSSGILGSPQPFQIVPASPQARSTRLINGPSENTPITAGISQAIVVTLYDQFGNPGSPGDPSKLTFNFVSPPNPNDQIEDPIEPSGDRGTITALWSKKVAGVYHLTMEYDNTPFGGTSTFTVSPAGSLALNAITNGPSNTSHAGESITIDLQLRDPFFNNITTPSTADQNNLPVLILSLNTDPSNSVTANVQYMGNGVFRISQLVGKAGWYSGDLVLTPSDPNAQPFKRTIQVWGLPGTTIDPTKSILQPLSSNALSAGNSTTFQVDLRDAFDNQMTQYDGVIQWKLTAALSDGTLLPAEQVHINQTASSGTGTVQVEFSVDTAASYQIQIYMNEQPVGQSFAVSVAPGKAAGAQSTISSDAQLNTRTGDQESFVVYTKDKFGNARHIGGDDVKVIFTPPDSVEKSVNDTGDSTYAVQYKIGSSGDYQMRVTGSPFTVRCKWAGLSTGAIIGIALGVILFIVIVAIAFFLWKKKFHGKRLYQRLATDPDS</sequence>
<feature type="chain" id="PRO_5015107086" evidence="5">
    <location>
        <begin position="22"/>
        <end position="852"/>
    </location>
</feature>
<dbReference type="InterPro" id="IPR013320">
    <property type="entry name" value="ConA-like_dom_sf"/>
</dbReference>
<dbReference type="Pfam" id="PF00630">
    <property type="entry name" value="Filamin"/>
    <property type="match status" value="2"/>
</dbReference>
<dbReference type="STRING" id="1890364.A0A2P6NT18"/>
<comment type="similarity">
    <text evidence="1">Belongs to the leguminous lectin family.</text>
</comment>
<dbReference type="InParanoid" id="A0A2P6NT18"/>
<organism evidence="7 8">
    <name type="scientific">Planoprotostelium fungivorum</name>
    <dbReference type="NCBI Taxonomy" id="1890364"/>
    <lineage>
        <taxon>Eukaryota</taxon>
        <taxon>Amoebozoa</taxon>
        <taxon>Evosea</taxon>
        <taxon>Variosea</taxon>
        <taxon>Cavosteliida</taxon>
        <taxon>Cavosteliaceae</taxon>
        <taxon>Planoprotostelium</taxon>
    </lineage>
</organism>